<name>A0A933W1U8_RHOPL</name>
<accession>A0A933W1U8</accession>
<dbReference type="InterPro" id="IPR011660">
    <property type="entry name" value="VapB-like"/>
</dbReference>
<evidence type="ECO:0000313" key="2">
    <source>
        <dbReference type="Proteomes" id="UP000782519"/>
    </source>
</evidence>
<proteinExistence type="predicted"/>
<gene>
    <name evidence="1" type="ORF">HZA66_09365</name>
</gene>
<protein>
    <submittedName>
        <fullName evidence="1">Type II toxin-antitoxin system VapB family antitoxin</fullName>
    </submittedName>
</protein>
<dbReference type="Pfam" id="PF07704">
    <property type="entry name" value="PSK_trans_fac"/>
    <property type="match status" value="1"/>
</dbReference>
<organism evidence="1 2">
    <name type="scientific">Rhodopseudomonas palustris</name>
    <dbReference type="NCBI Taxonomy" id="1076"/>
    <lineage>
        <taxon>Bacteria</taxon>
        <taxon>Pseudomonadati</taxon>
        <taxon>Pseudomonadota</taxon>
        <taxon>Alphaproteobacteria</taxon>
        <taxon>Hyphomicrobiales</taxon>
        <taxon>Nitrobacteraceae</taxon>
        <taxon>Rhodopseudomonas</taxon>
    </lineage>
</organism>
<comment type="caution">
    <text evidence="1">The sequence shown here is derived from an EMBL/GenBank/DDBJ whole genome shotgun (WGS) entry which is preliminary data.</text>
</comment>
<sequence length="84" mass="9550">MALSIKDAETERLARDLAQATGETITQATKRALEERLRRIGGQSRRTALLEDMAEIRRRWRAMPVLDDRTPDEILGYDKNGLPA</sequence>
<dbReference type="AlphaFoldDB" id="A0A933W1U8"/>
<reference evidence="1" key="1">
    <citation type="submission" date="2020-07" db="EMBL/GenBank/DDBJ databases">
        <title>Huge and variable diversity of episymbiotic CPR bacteria and DPANN archaea in groundwater ecosystems.</title>
        <authorList>
            <person name="He C.Y."/>
            <person name="Keren R."/>
            <person name="Whittaker M."/>
            <person name="Farag I.F."/>
            <person name="Doudna J."/>
            <person name="Cate J.H.D."/>
            <person name="Banfield J.F."/>
        </authorList>
    </citation>
    <scope>NUCLEOTIDE SEQUENCE</scope>
    <source>
        <strain evidence="1">NC_groundwater_1818_Pr3_B-0.1um_66_35</strain>
    </source>
</reference>
<dbReference type="Proteomes" id="UP000782519">
    <property type="component" value="Unassembled WGS sequence"/>
</dbReference>
<dbReference type="EMBL" id="JACRJB010000025">
    <property type="protein sequence ID" value="MBI5129638.1"/>
    <property type="molecule type" value="Genomic_DNA"/>
</dbReference>
<evidence type="ECO:0000313" key="1">
    <source>
        <dbReference type="EMBL" id="MBI5129638.1"/>
    </source>
</evidence>